<accession>A0A4S8MN35</accession>
<feature type="region of interest" description="Disordered" evidence="1">
    <location>
        <begin position="1"/>
        <end position="59"/>
    </location>
</feature>
<name>A0A4S8MN35_DENBC</name>
<dbReference type="EMBL" id="ML179057">
    <property type="protein sequence ID" value="THV04328.1"/>
    <property type="molecule type" value="Genomic_DNA"/>
</dbReference>
<feature type="transmembrane region" description="Helical" evidence="2">
    <location>
        <begin position="64"/>
        <end position="84"/>
    </location>
</feature>
<evidence type="ECO:0000256" key="1">
    <source>
        <dbReference type="SAM" id="MobiDB-lite"/>
    </source>
</evidence>
<feature type="compositionally biased region" description="Polar residues" evidence="1">
    <location>
        <begin position="18"/>
        <end position="28"/>
    </location>
</feature>
<protein>
    <submittedName>
        <fullName evidence="3">Uncharacterized protein</fullName>
    </submittedName>
</protein>
<dbReference type="AlphaFoldDB" id="A0A4S8MN35"/>
<keyword evidence="2" id="KW-0812">Transmembrane</keyword>
<evidence type="ECO:0000256" key="2">
    <source>
        <dbReference type="SAM" id="Phobius"/>
    </source>
</evidence>
<organism evidence="3 4">
    <name type="scientific">Dendrothele bispora (strain CBS 962.96)</name>
    <dbReference type="NCBI Taxonomy" id="1314807"/>
    <lineage>
        <taxon>Eukaryota</taxon>
        <taxon>Fungi</taxon>
        <taxon>Dikarya</taxon>
        <taxon>Basidiomycota</taxon>
        <taxon>Agaricomycotina</taxon>
        <taxon>Agaricomycetes</taxon>
        <taxon>Agaricomycetidae</taxon>
        <taxon>Agaricales</taxon>
        <taxon>Agaricales incertae sedis</taxon>
        <taxon>Dendrothele</taxon>
    </lineage>
</organism>
<sequence>MINTQPQSIPPPDPKASDSGQDQSNCSHYDQMRIPSPLGHSNSDQNEHRLSSEKQSCSKHPRRLFLVSCFPCIICISICETWIFDLNVTSGEAKRFLGARRC</sequence>
<reference evidence="3 4" key="1">
    <citation type="journal article" date="2019" name="Nat. Ecol. Evol.">
        <title>Megaphylogeny resolves global patterns of mushroom evolution.</title>
        <authorList>
            <person name="Varga T."/>
            <person name="Krizsan K."/>
            <person name="Foldi C."/>
            <person name="Dima B."/>
            <person name="Sanchez-Garcia M."/>
            <person name="Sanchez-Ramirez S."/>
            <person name="Szollosi G.J."/>
            <person name="Szarkandi J.G."/>
            <person name="Papp V."/>
            <person name="Albert L."/>
            <person name="Andreopoulos W."/>
            <person name="Angelini C."/>
            <person name="Antonin V."/>
            <person name="Barry K.W."/>
            <person name="Bougher N.L."/>
            <person name="Buchanan P."/>
            <person name="Buyck B."/>
            <person name="Bense V."/>
            <person name="Catcheside P."/>
            <person name="Chovatia M."/>
            <person name="Cooper J."/>
            <person name="Damon W."/>
            <person name="Desjardin D."/>
            <person name="Finy P."/>
            <person name="Geml J."/>
            <person name="Haridas S."/>
            <person name="Hughes K."/>
            <person name="Justo A."/>
            <person name="Karasinski D."/>
            <person name="Kautmanova I."/>
            <person name="Kiss B."/>
            <person name="Kocsube S."/>
            <person name="Kotiranta H."/>
            <person name="LaButti K.M."/>
            <person name="Lechner B.E."/>
            <person name="Liimatainen K."/>
            <person name="Lipzen A."/>
            <person name="Lukacs Z."/>
            <person name="Mihaltcheva S."/>
            <person name="Morgado L.N."/>
            <person name="Niskanen T."/>
            <person name="Noordeloos M.E."/>
            <person name="Ohm R.A."/>
            <person name="Ortiz-Santana B."/>
            <person name="Ovrebo C."/>
            <person name="Racz N."/>
            <person name="Riley R."/>
            <person name="Savchenko A."/>
            <person name="Shiryaev A."/>
            <person name="Soop K."/>
            <person name="Spirin V."/>
            <person name="Szebenyi C."/>
            <person name="Tomsovsky M."/>
            <person name="Tulloss R.E."/>
            <person name="Uehling J."/>
            <person name="Grigoriev I.V."/>
            <person name="Vagvolgyi C."/>
            <person name="Papp T."/>
            <person name="Martin F.M."/>
            <person name="Miettinen O."/>
            <person name="Hibbett D.S."/>
            <person name="Nagy L.G."/>
        </authorList>
    </citation>
    <scope>NUCLEOTIDE SEQUENCE [LARGE SCALE GENOMIC DNA]</scope>
    <source>
        <strain evidence="3 4">CBS 962.96</strain>
    </source>
</reference>
<gene>
    <name evidence="3" type="ORF">K435DRAFT_201945</name>
</gene>
<evidence type="ECO:0000313" key="3">
    <source>
        <dbReference type="EMBL" id="THV04328.1"/>
    </source>
</evidence>
<evidence type="ECO:0000313" key="4">
    <source>
        <dbReference type="Proteomes" id="UP000297245"/>
    </source>
</evidence>
<dbReference type="Proteomes" id="UP000297245">
    <property type="component" value="Unassembled WGS sequence"/>
</dbReference>
<proteinExistence type="predicted"/>
<keyword evidence="2" id="KW-1133">Transmembrane helix</keyword>
<keyword evidence="4" id="KW-1185">Reference proteome</keyword>
<keyword evidence="2" id="KW-0472">Membrane</keyword>